<protein>
    <submittedName>
        <fullName evidence="2">Unnamed protein product</fullName>
    </submittedName>
</protein>
<evidence type="ECO:0000313" key="3">
    <source>
        <dbReference type="Proteomes" id="UP001165120"/>
    </source>
</evidence>
<name>A0A9W6WKP5_CANBO</name>
<proteinExistence type="predicted"/>
<keyword evidence="3" id="KW-1185">Reference proteome</keyword>
<dbReference type="EMBL" id="BSXN01004148">
    <property type="protein sequence ID" value="GME80665.1"/>
    <property type="molecule type" value="Genomic_DNA"/>
</dbReference>
<feature type="region of interest" description="Disordered" evidence="1">
    <location>
        <begin position="1"/>
        <end position="21"/>
    </location>
</feature>
<evidence type="ECO:0000313" key="2">
    <source>
        <dbReference type="EMBL" id="GME80665.1"/>
    </source>
</evidence>
<organism evidence="2 3">
    <name type="scientific">Candida boidinii</name>
    <name type="common">Yeast</name>
    <dbReference type="NCBI Taxonomy" id="5477"/>
    <lineage>
        <taxon>Eukaryota</taxon>
        <taxon>Fungi</taxon>
        <taxon>Dikarya</taxon>
        <taxon>Ascomycota</taxon>
        <taxon>Saccharomycotina</taxon>
        <taxon>Pichiomycetes</taxon>
        <taxon>Pichiales</taxon>
        <taxon>Pichiaceae</taxon>
        <taxon>Ogataea</taxon>
        <taxon>Ogataea/Candida clade</taxon>
    </lineage>
</organism>
<accession>A0A9W6WKP5</accession>
<gene>
    <name evidence="2" type="ORF">Cboi02_000643800</name>
</gene>
<sequence length="75" mass="8635">MNSILSSSFSENESDITDDNSSFNEIDYFQVLSSGSENENEIDFNLQISNDLYQYQFDNTMNANNELFEHYGNLA</sequence>
<evidence type="ECO:0000256" key="1">
    <source>
        <dbReference type="SAM" id="MobiDB-lite"/>
    </source>
</evidence>
<reference evidence="2" key="1">
    <citation type="submission" date="2023-04" db="EMBL/GenBank/DDBJ databases">
        <title>Candida boidinii NBRC 10035.</title>
        <authorList>
            <person name="Ichikawa N."/>
            <person name="Sato H."/>
            <person name="Tonouchi N."/>
        </authorList>
    </citation>
    <scope>NUCLEOTIDE SEQUENCE</scope>
    <source>
        <strain evidence="2">NBRC 10035</strain>
    </source>
</reference>
<feature type="compositionally biased region" description="Low complexity" evidence="1">
    <location>
        <begin position="1"/>
        <end position="11"/>
    </location>
</feature>
<dbReference type="AlphaFoldDB" id="A0A9W6WKP5"/>
<dbReference type="Proteomes" id="UP001165120">
    <property type="component" value="Unassembled WGS sequence"/>
</dbReference>
<comment type="caution">
    <text evidence="2">The sequence shown here is derived from an EMBL/GenBank/DDBJ whole genome shotgun (WGS) entry which is preliminary data.</text>
</comment>